<evidence type="ECO:0008006" key="4">
    <source>
        <dbReference type="Google" id="ProtNLM"/>
    </source>
</evidence>
<organism evidence="2 3">
    <name type="scientific">Nocardiopsis sinuspersici</name>
    <dbReference type="NCBI Taxonomy" id="501010"/>
    <lineage>
        <taxon>Bacteria</taxon>
        <taxon>Bacillati</taxon>
        <taxon>Actinomycetota</taxon>
        <taxon>Actinomycetes</taxon>
        <taxon>Streptosporangiales</taxon>
        <taxon>Nocardiopsidaceae</taxon>
        <taxon>Nocardiopsis</taxon>
    </lineage>
</organism>
<sequence>MSFEPTQPQDGVDSNMFTLIDPEAIPYPLTDVWSLNYAAETLRTGGEDLFGGAEDMRSTWRGLQAHYEAPESEALFSKMDPVVTKGEDISGDLATVAAALEDLAEAAKTARRSLNTLRIEAQGFWNRHHDEKVWWLTEDEETDEWALTENMRLKDAVNAAWATFNEAENDCASRISAVFGGPAYASPGQAGGDGVLVYGLPTDAGERDLSLETAFSFEGVNSFANDAAAWAGSEFHPSQMDWGNDKGQALWDTVVTDALWGSAVGLTTKLGYWHPENGWRFDASGRWENAKAAWDDAKMDAAALIGIHDDHGWLWDPGAGGREGWGAGWDRWTDNLDASKDELWEGHTAWSTREDGTAYSNTTIGANVALMTGGLPLKLAKIVLGTGVGGSGGMPSDGSEGSEGSGDFGGSGGSDKSTSQGGPGTGEWPSSPLPNAGEGSRPTGERFENPLTVLRESLLDPNRFRENPSPSPRPDTPSTPAPDSGGERPSQKPTTPQSGDTPQPQDSGTPPDRPSGEGDQTEPRPDGEVADAPSRPEEKPGAASSPPRPESESQRGETEAPRGEDDPGERPPRRDEDVENSQDDDPTQRRDDEQEGTGGPREEQGRPEPATGGGSDGGGGGDDPPQDRTGTGGDGNADDESHGRDDEAAGDEEVDTGAGNPERLLDVFPDKVELDGRVPRPEDVGPASYSQPTVEDLHREGRIGEGWEYFQSKEKEIAEFLEEYGIQVQSVAESTEAGKKSPEAVISGTGHTVEFKTLDSASANAIRSNIKGGRKQSSRLVLDLRPSGMSQEDSMAALGSPLRRYGGDLDELIVIGGGFVIVWP</sequence>
<dbReference type="STRING" id="501010.NOSIN_23220"/>
<dbReference type="Proteomes" id="UP000189004">
    <property type="component" value="Unassembled WGS sequence"/>
</dbReference>
<accession>A0A1V3C7B4</accession>
<feature type="compositionally biased region" description="Basic and acidic residues" evidence="1">
    <location>
        <begin position="549"/>
        <end position="576"/>
    </location>
</feature>
<reference evidence="3" key="1">
    <citation type="submission" date="2016-08" db="EMBL/GenBank/DDBJ databases">
        <authorList>
            <person name="Tokovenko B."/>
            <person name="Kalinowski J."/>
        </authorList>
    </citation>
    <scope>NUCLEOTIDE SEQUENCE [LARGE SCALE GENOMIC DNA]</scope>
    <source>
        <strain evidence="3">UTMC102</strain>
    </source>
</reference>
<evidence type="ECO:0000313" key="2">
    <source>
        <dbReference type="EMBL" id="OOC56379.1"/>
    </source>
</evidence>
<protein>
    <recommendedName>
        <fullName evidence="4">tRNA nuclease CdiA C-terminal domain-containing protein</fullName>
    </recommendedName>
</protein>
<dbReference type="AlphaFoldDB" id="A0A1V3C7B4"/>
<feature type="compositionally biased region" description="Pro residues" evidence="1">
    <location>
        <begin position="469"/>
        <end position="480"/>
    </location>
</feature>
<feature type="compositionally biased region" description="Gly residues" evidence="1">
    <location>
        <begin position="391"/>
        <end position="413"/>
    </location>
</feature>
<name>A0A1V3C7B4_9ACTN</name>
<feature type="region of interest" description="Disordered" evidence="1">
    <location>
        <begin position="391"/>
        <end position="695"/>
    </location>
</feature>
<evidence type="ECO:0000313" key="3">
    <source>
        <dbReference type="Proteomes" id="UP000189004"/>
    </source>
</evidence>
<proteinExistence type="predicted"/>
<dbReference type="OrthoDB" id="3417170at2"/>
<evidence type="ECO:0000256" key="1">
    <source>
        <dbReference type="SAM" id="MobiDB-lite"/>
    </source>
</evidence>
<gene>
    <name evidence="2" type="ORF">NOSIN_23220</name>
</gene>
<dbReference type="Gene3D" id="3.40.1350.120">
    <property type="match status" value="1"/>
</dbReference>
<feature type="compositionally biased region" description="Polar residues" evidence="1">
    <location>
        <begin position="491"/>
        <end position="508"/>
    </location>
</feature>
<dbReference type="RefSeq" id="WP_077692823.1">
    <property type="nucleotide sequence ID" value="NZ_MCOK01000001.1"/>
</dbReference>
<keyword evidence="3" id="KW-1185">Reference proteome</keyword>
<feature type="compositionally biased region" description="Gly residues" evidence="1">
    <location>
        <begin position="611"/>
        <end position="622"/>
    </location>
</feature>
<feature type="compositionally biased region" description="Basic and acidic residues" evidence="1">
    <location>
        <begin position="663"/>
        <end position="683"/>
    </location>
</feature>
<comment type="caution">
    <text evidence="2">The sequence shown here is derived from an EMBL/GenBank/DDBJ whole genome shotgun (WGS) entry which is preliminary data.</text>
</comment>
<dbReference type="EMBL" id="MCOK01000001">
    <property type="protein sequence ID" value="OOC56379.1"/>
    <property type="molecule type" value="Genomic_DNA"/>
</dbReference>